<dbReference type="FunFam" id="4.10.280.10:FF:000070">
    <property type="entry name" value="transcription factor bHLH30"/>
    <property type="match status" value="1"/>
</dbReference>
<feature type="compositionally biased region" description="Low complexity" evidence="6">
    <location>
        <begin position="423"/>
        <end position="439"/>
    </location>
</feature>
<evidence type="ECO:0000256" key="6">
    <source>
        <dbReference type="SAM" id="MobiDB-lite"/>
    </source>
</evidence>
<comment type="similarity">
    <text evidence="1">Belongs to the bHLH protein family.</text>
</comment>
<dbReference type="Proteomes" id="UP000243499">
    <property type="component" value="Chromosome 9"/>
</dbReference>
<dbReference type="EMBL" id="CM008054">
    <property type="protein sequence ID" value="PVH32916.1"/>
    <property type="molecule type" value="Genomic_DNA"/>
</dbReference>
<evidence type="ECO:0000313" key="8">
    <source>
        <dbReference type="EMBL" id="PVH32916.1"/>
    </source>
</evidence>
<dbReference type="GO" id="GO:0003700">
    <property type="term" value="F:DNA-binding transcription factor activity"/>
    <property type="evidence" value="ECO:0007669"/>
    <property type="project" value="InterPro"/>
</dbReference>
<gene>
    <name evidence="8" type="ORF">PAHAL_9G524400</name>
</gene>
<name>A0A2T8I5G8_9POAL</name>
<dbReference type="GO" id="GO:0003677">
    <property type="term" value="F:DNA binding"/>
    <property type="evidence" value="ECO:0007669"/>
    <property type="project" value="UniProtKB-KW"/>
</dbReference>
<keyword evidence="5" id="KW-0539">Nucleus</keyword>
<proteinExistence type="inferred from homology"/>
<dbReference type="Gramene" id="PVH32916">
    <property type="protein sequence ID" value="PVH32916"/>
    <property type="gene ID" value="PAHAL_9G524400"/>
</dbReference>
<dbReference type="SMART" id="SM00353">
    <property type="entry name" value="HLH"/>
    <property type="match status" value="1"/>
</dbReference>
<dbReference type="Pfam" id="PF00010">
    <property type="entry name" value="HLH"/>
    <property type="match status" value="1"/>
</dbReference>
<dbReference type="InterPro" id="IPR036638">
    <property type="entry name" value="HLH_DNA-bd_sf"/>
</dbReference>
<reference evidence="8" key="1">
    <citation type="submission" date="2018-04" db="EMBL/GenBank/DDBJ databases">
        <title>WGS assembly of Panicum hallii.</title>
        <authorList>
            <person name="Lovell J."/>
            <person name="Jenkins J."/>
            <person name="Lowry D."/>
            <person name="Mamidi S."/>
            <person name="Sreedasyam A."/>
            <person name="Weng X."/>
            <person name="Barry K."/>
            <person name="Bonette J."/>
            <person name="Campitelli B."/>
            <person name="Daum C."/>
            <person name="Gordon S."/>
            <person name="Gould B."/>
            <person name="Lipzen A."/>
            <person name="Macqueen A."/>
            <person name="Palacio-Mejia J."/>
            <person name="Plott C."/>
            <person name="Shakirov E."/>
            <person name="Shu S."/>
            <person name="Yoshinaga Y."/>
            <person name="Zane M."/>
            <person name="Rokhsar D."/>
            <person name="Grimwood J."/>
            <person name="Schmutz J."/>
            <person name="Juenger T."/>
        </authorList>
    </citation>
    <scope>NUCLEOTIDE SEQUENCE [LARGE SCALE GENOMIC DNA]</scope>
    <source>
        <strain evidence="8">FIL2</strain>
    </source>
</reference>
<dbReference type="AlphaFoldDB" id="A0A2T8I5G8"/>
<keyword evidence="3" id="KW-0238">DNA-binding</keyword>
<feature type="region of interest" description="Disordered" evidence="6">
    <location>
        <begin position="1"/>
        <end position="23"/>
    </location>
</feature>
<evidence type="ECO:0000259" key="7">
    <source>
        <dbReference type="PROSITE" id="PS50888"/>
    </source>
</evidence>
<keyword evidence="2" id="KW-0805">Transcription regulation</keyword>
<evidence type="ECO:0000256" key="5">
    <source>
        <dbReference type="ARBA" id="ARBA00023242"/>
    </source>
</evidence>
<organism evidence="8">
    <name type="scientific">Panicum hallii</name>
    <dbReference type="NCBI Taxonomy" id="206008"/>
    <lineage>
        <taxon>Eukaryota</taxon>
        <taxon>Viridiplantae</taxon>
        <taxon>Streptophyta</taxon>
        <taxon>Embryophyta</taxon>
        <taxon>Tracheophyta</taxon>
        <taxon>Spermatophyta</taxon>
        <taxon>Magnoliopsida</taxon>
        <taxon>Liliopsida</taxon>
        <taxon>Poales</taxon>
        <taxon>Poaceae</taxon>
        <taxon>PACMAD clade</taxon>
        <taxon>Panicoideae</taxon>
        <taxon>Panicodae</taxon>
        <taxon>Paniceae</taxon>
        <taxon>Panicinae</taxon>
        <taxon>Panicum</taxon>
        <taxon>Panicum sect. Panicum</taxon>
    </lineage>
</organism>
<feature type="domain" description="BHLH" evidence="7">
    <location>
        <begin position="246"/>
        <end position="295"/>
    </location>
</feature>
<dbReference type="InterPro" id="IPR011598">
    <property type="entry name" value="bHLH_dom"/>
</dbReference>
<dbReference type="InterPro" id="IPR045847">
    <property type="entry name" value="AIG1-like"/>
</dbReference>
<evidence type="ECO:0000256" key="3">
    <source>
        <dbReference type="ARBA" id="ARBA00023125"/>
    </source>
</evidence>
<dbReference type="GO" id="GO:0046983">
    <property type="term" value="F:protein dimerization activity"/>
    <property type="evidence" value="ECO:0007669"/>
    <property type="project" value="InterPro"/>
</dbReference>
<dbReference type="PANTHER" id="PTHR45844">
    <property type="entry name" value="TRANSCRIPTION FACTOR BHLH30"/>
    <property type="match status" value="1"/>
</dbReference>
<dbReference type="CDD" id="cd11455">
    <property type="entry name" value="bHLH_AtAIG1_like"/>
    <property type="match status" value="1"/>
</dbReference>
<feature type="region of interest" description="Disordered" evidence="6">
    <location>
        <begin position="37"/>
        <end position="60"/>
    </location>
</feature>
<protein>
    <recommendedName>
        <fullName evidence="7">BHLH domain-containing protein</fullName>
    </recommendedName>
</protein>
<feature type="compositionally biased region" description="Low complexity" evidence="6">
    <location>
        <begin position="13"/>
        <end position="23"/>
    </location>
</feature>
<dbReference type="PANTHER" id="PTHR45844:SF2">
    <property type="entry name" value="TRANSCRIPTION FACTOR BHLH30"/>
    <property type="match status" value="1"/>
</dbReference>
<dbReference type="Gene3D" id="4.10.280.10">
    <property type="entry name" value="Helix-loop-helix DNA-binding domain"/>
    <property type="match status" value="1"/>
</dbReference>
<sequence>MTHPIQKLALEEPSGSIHPSIHPSRFHANVHRRAQPFASSELLPDRSIDRSMGGHGDHHHQEVGVLVDDDDEELEQHQARVCGGATSGVVEQGAGDAGGGQEAAAGMVFEASSSVGSVSATMAQPQILGWPTPPPAPPQQQLHHHHHNVGGGQAPFFPLLPPLPPQPSPPPPFLADFYTRRALQFAYDHHHSGGASTSSDPLGLGGLYMGHHGGAGMMMPPPFASSPFGDFGRMTAQEIMDAKALAASKSHSEAERRRRERINAHLARLRSLLPNTTKTDKASLLAEVIQHVKELKRQTSEITEEACPLPTESDELTVDASSDEDGRLVVRASLCCDDRADLLPDLIRALKALRLRALKAEITTLGGRVKNVLVITGDGTAAGCEGTVDDDQQEEAAAPMSPQHTVASIQEALRAVMERTASAAAEEPGAAPSGAGAAGLKRQRTTSLSAILENRSI</sequence>
<evidence type="ECO:0000256" key="1">
    <source>
        <dbReference type="ARBA" id="ARBA00005510"/>
    </source>
</evidence>
<dbReference type="SUPFAM" id="SSF47459">
    <property type="entry name" value="HLH, helix-loop-helix DNA-binding domain"/>
    <property type="match status" value="1"/>
</dbReference>
<feature type="region of interest" description="Disordered" evidence="6">
    <location>
        <begin position="423"/>
        <end position="443"/>
    </location>
</feature>
<dbReference type="PROSITE" id="PS50888">
    <property type="entry name" value="BHLH"/>
    <property type="match status" value="1"/>
</dbReference>
<keyword evidence="4" id="KW-0804">Transcription</keyword>
<evidence type="ECO:0000256" key="4">
    <source>
        <dbReference type="ARBA" id="ARBA00023163"/>
    </source>
</evidence>
<evidence type="ECO:0000256" key="2">
    <source>
        <dbReference type="ARBA" id="ARBA00023015"/>
    </source>
</evidence>
<accession>A0A2T8I5G8</accession>